<feature type="compositionally biased region" description="Polar residues" evidence="1">
    <location>
        <begin position="34"/>
        <end position="48"/>
    </location>
</feature>
<reference evidence="2 3" key="1">
    <citation type="submission" date="2023-02" db="EMBL/GenBank/DDBJ databases">
        <title>LHISI_Scaffold_Assembly.</title>
        <authorList>
            <person name="Stuart O.P."/>
            <person name="Cleave R."/>
            <person name="Magrath M.J.L."/>
            <person name="Mikheyev A.S."/>
        </authorList>
    </citation>
    <scope>NUCLEOTIDE SEQUENCE [LARGE SCALE GENOMIC DNA]</scope>
    <source>
        <strain evidence="2">Daus_M_001</strain>
        <tissue evidence="2">Leg muscle</tissue>
    </source>
</reference>
<name>A0ABQ9I767_9NEOP</name>
<feature type="compositionally biased region" description="Polar residues" evidence="1">
    <location>
        <begin position="59"/>
        <end position="74"/>
    </location>
</feature>
<dbReference type="Proteomes" id="UP001159363">
    <property type="component" value="Chromosome 2"/>
</dbReference>
<proteinExistence type="predicted"/>
<protein>
    <submittedName>
        <fullName evidence="2">Uncharacterized protein</fullName>
    </submittedName>
</protein>
<feature type="region of interest" description="Disordered" evidence="1">
    <location>
        <begin position="34"/>
        <end position="81"/>
    </location>
</feature>
<evidence type="ECO:0000256" key="1">
    <source>
        <dbReference type="SAM" id="MobiDB-lite"/>
    </source>
</evidence>
<comment type="caution">
    <text evidence="2">The sequence shown here is derived from an EMBL/GenBank/DDBJ whole genome shotgun (WGS) entry which is preliminary data.</text>
</comment>
<organism evidence="2 3">
    <name type="scientific">Dryococelus australis</name>
    <dbReference type="NCBI Taxonomy" id="614101"/>
    <lineage>
        <taxon>Eukaryota</taxon>
        <taxon>Metazoa</taxon>
        <taxon>Ecdysozoa</taxon>
        <taxon>Arthropoda</taxon>
        <taxon>Hexapoda</taxon>
        <taxon>Insecta</taxon>
        <taxon>Pterygota</taxon>
        <taxon>Neoptera</taxon>
        <taxon>Polyneoptera</taxon>
        <taxon>Phasmatodea</taxon>
        <taxon>Verophasmatodea</taxon>
        <taxon>Anareolatae</taxon>
        <taxon>Phasmatidae</taxon>
        <taxon>Eurycanthinae</taxon>
        <taxon>Dryococelus</taxon>
    </lineage>
</organism>
<accession>A0ABQ9I767</accession>
<keyword evidence="3" id="KW-1185">Reference proteome</keyword>
<gene>
    <name evidence="2" type="ORF">PR048_005081</name>
</gene>
<dbReference type="EMBL" id="JARBHB010000002">
    <property type="protein sequence ID" value="KAJ8892500.1"/>
    <property type="molecule type" value="Genomic_DNA"/>
</dbReference>
<evidence type="ECO:0000313" key="3">
    <source>
        <dbReference type="Proteomes" id="UP001159363"/>
    </source>
</evidence>
<evidence type="ECO:0000313" key="2">
    <source>
        <dbReference type="EMBL" id="KAJ8892500.1"/>
    </source>
</evidence>
<sequence length="147" mass="15852">MSGSDFSPCLARNAFNTACNACSCYRDQPSTAAYASSTENMSQQSTPRSCRRYEAKARGQQSSSCTSQVPTTGPNLCKQHGMKTKQVPAIVEVSSPLSHKVMTNDGVWMKRHVDQLLTRHVSPQEDSTETPAATGNDVAIAPNVVEV</sequence>